<dbReference type="PANTHER" id="PTHR31286:SF99">
    <property type="entry name" value="DUF4283 DOMAIN-CONTAINING PROTEIN"/>
    <property type="match status" value="1"/>
</dbReference>
<name>A0AAW2JEP0_SESRA</name>
<evidence type="ECO:0008006" key="3">
    <source>
        <dbReference type="Google" id="ProtNLM"/>
    </source>
</evidence>
<accession>A0AAW2JEP0</accession>
<feature type="region of interest" description="Disordered" evidence="1">
    <location>
        <begin position="54"/>
        <end position="74"/>
    </location>
</feature>
<evidence type="ECO:0000256" key="1">
    <source>
        <dbReference type="SAM" id="MobiDB-lite"/>
    </source>
</evidence>
<gene>
    <name evidence="2" type="ORF">Sradi_6979100</name>
</gene>
<dbReference type="AlphaFoldDB" id="A0AAW2JEP0"/>
<dbReference type="EMBL" id="JACGWJ010000406">
    <property type="protein sequence ID" value="KAL0292687.1"/>
    <property type="molecule type" value="Genomic_DNA"/>
</dbReference>
<organism evidence="2">
    <name type="scientific">Sesamum radiatum</name>
    <name type="common">Black benniseed</name>
    <dbReference type="NCBI Taxonomy" id="300843"/>
    <lineage>
        <taxon>Eukaryota</taxon>
        <taxon>Viridiplantae</taxon>
        <taxon>Streptophyta</taxon>
        <taxon>Embryophyta</taxon>
        <taxon>Tracheophyta</taxon>
        <taxon>Spermatophyta</taxon>
        <taxon>Magnoliopsida</taxon>
        <taxon>eudicotyledons</taxon>
        <taxon>Gunneridae</taxon>
        <taxon>Pentapetalae</taxon>
        <taxon>asterids</taxon>
        <taxon>lamiids</taxon>
        <taxon>Lamiales</taxon>
        <taxon>Pedaliaceae</taxon>
        <taxon>Sesamum</taxon>
    </lineage>
</organism>
<dbReference type="Gene3D" id="3.60.10.10">
    <property type="entry name" value="Endonuclease/exonuclease/phosphatase"/>
    <property type="match status" value="1"/>
</dbReference>
<sequence>MRVLDGDVGSLEKLVELKHRWERRFPDAVPRRLIPRFPSKLTFLPRRSIVSPTLEPIEADQRHSSRDSPTVRAEELGHTQEIRNSCNNDASIQNQELPDGPVQNQTEGPVPEVFVGKVQLKMPCSDTIAEAFLNSSRKTLRYIPPTTQRGEIVIKPTPAMVAQGSRRWASTAVGYFLGRRPYFPQLEAFVRANWKGLLQVSANSNGFYFFRFRNLAFMEEAPGCVESGCIGGHTYSDQVDIEYEWLPLRCKQCCSLGHTAPNCPETKVTKVGPPLAVYVRKQQGQSVATSPRRNGDVEDTCAQVEQDLEPSTDKRGGLYNHIWAIFHHRLDPHSYLNVLLKGRKLLSITHLRSIMITIASWNVRGLNGVAHQHAVGQLVRDHGIQFLGVLETRVRRDNAQQIQDRLLPGWSWFDDYAGPGGRIWLSWNAVEVGVDILRTEEQFIHCSLLNKRTSTKCLITVVYGVCELIRRRQLWEGLRV</sequence>
<dbReference type="SUPFAM" id="SSF56219">
    <property type="entry name" value="DNase I-like"/>
    <property type="match status" value="1"/>
</dbReference>
<dbReference type="InterPro" id="IPR040256">
    <property type="entry name" value="At4g02000-like"/>
</dbReference>
<reference evidence="2" key="1">
    <citation type="submission" date="2020-06" db="EMBL/GenBank/DDBJ databases">
        <authorList>
            <person name="Li T."/>
            <person name="Hu X."/>
            <person name="Zhang T."/>
            <person name="Song X."/>
            <person name="Zhang H."/>
            <person name="Dai N."/>
            <person name="Sheng W."/>
            <person name="Hou X."/>
            <person name="Wei L."/>
        </authorList>
    </citation>
    <scope>NUCLEOTIDE SEQUENCE</scope>
    <source>
        <strain evidence="2">G02</strain>
        <tissue evidence="2">Leaf</tissue>
    </source>
</reference>
<evidence type="ECO:0000313" key="2">
    <source>
        <dbReference type="EMBL" id="KAL0292687.1"/>
    </source>
</evidence>
<dbReference type="PANTHER" id="PTHR31286">
    <property type="entry name" value="GLYCINE-RICH CELL WALL STRUCTURAL PROTEIN 1.8-LIKE"/>
    <property type="match status" value="1"/>
</dbReference>
<dbReference type="InterPro" id="IPR036691">
    <property type="entry name" value="Endo/exonu/phosph_ase_sf"/>
</dbReference>
<reference evidence="2" key="2">
    <citation type="journal article" date="2024" name="Plant">
        <title>Genomic evolution and insights into agronomic trait innovations of Sesamum species.</title>
        <authorList>
            <person name="Miao H."/>
            <person name="Wang L."/>
            <person name="Qu L."/>
            <person name="Liu H."/>
            <person name="Sun Y."/>
            <person name="Le M."/>
            <person name="Wang Q."/>
            <person name="Wei S."/>
            <person name="Zheng Y."/>
            <person name="Lin W."/>
            <person name="Duan Y."/>
            <person name="Cao H."/>
            <person name="Xiong S."/>
            <person name="Wang X."/>
            <person name="Wei L."/>
            <person name="Li C."/>
            <person name="Ma Q."/>
            <person name="Ju M."/>
            <person name="Zhao R."/>
            <person name="Li G."/>
            <person name="Mu C."/>
            <person name="Tian Q."/>
            <person name="Mei H."/>
            <person name="Zhang T."/>
            <person name="Gao T."/>
            <person name="Zhang H."/>
        </authorList>
    </citation>
    <scope>NUCLEOTIDE SEQUENCE</scope>
    <source>
        <strain evidence="2">G02</strain>
    </source>
</reference>
<protein>
    <recommendedName>
        <fullName evidence="3">DUF4283 domain-containing protein</fullName>
    </recommendedName>
</protein>
<proteinExistence type="predicted"/>
<comment type="caution">
    <text evidence="2">The sequence shown here is derived from an EMBL/GenBank/DDBJ whole genome shotgun (WGS) entry which is preliminary data.</text>
</comment>